<evidence type="ECO:0000256" key="1">
    <source>
        <dbReference type="ARBA" id="ARBA00004496"/>
    </source>
</evidence>
<dbReference type="SUPFAM" id="SSF55205">
    <property type="entry name" value="EPT/RTPC-like"/>
    <property type="match status" value="1"/>
</dbReference>
<evidence type="ECO:0000256" key="3">
    <source>
        <dbReference type="ARBA" id="ARBA00022490"/>
    </source>
</evidence>
<dbReference type="GO" id="GO:0008760">
    <property type="term" value="F:UDP-N-acetylglucosamine 1-carboxyvinyltransferase activity"/>
    <property type="evidence" value="ECO:0007669"/>
    <property type="project" value="UniProtKB-UniRule"/>
</dbReference>
<dbReference type="PANTHER" id="PTHR43783">
    <property type="entry name" value="UDP-N-ACETYLGLUCOSAMINE 1-CARBOXYVINYLTRANSFERASE"/>
    <property type="match status" value="1"/>
</dbReference>
<sequence length="419" mass="45495">MPKFIITGQKSLKGEIAVGGAKNMALKIIPATILAKGKTIIKNLPNIEDVDKSLEFIVELGAKIERGKNFVEIDTTDINQTEFPAKLADKFRTSVMFVGPTLVRLGEAKFPHPGGCVIGAGGRPIDLFLEGFQAFGAEVETTDKNYHIKAGKLHGAEYFFTTISVTATESLMMTATLIPGQTILRNCAMEPEIEALADYLNGQGAKITGAGTSTIAIEGVASISAGECQIIPDRIEAGSFALLAAASHSEITVTHCNPKHLMILLSIFQKIGVPFEAGTDYLKMKPAKQIKPYDIKTHEYPGFPTDLQSPYVVLMTQAEGISLIQENIYDRRLLWTDTLSQMNANIIMCDPHRVVVSGPSKLYGKRMISPDIRAGIALVIAALIAEGSTEIDNIYQINRGYEKLDERLAALGADIKRVE</sequence>
<dbReference type="HAMAP" id="MF_00111">
    <property type="entry name" value="MurA"/>
    <property type="match status" value="1"/>
</dbReference>
<dbReference type="GO" id="GO:0019277">
    <property type="term" value="P:UDP-N-acetylgalactosamine biosynthetic process"/>
    <property type="evidence" value="ECO:0007669"/>
    <property type="project" value="InterPro"/>
</dbReference>
<keyword evidence="5 12" id="KW-0808">Transferase</keyword>
<comment type="similarity">
    <text evidence="10 12">Belongs to the EPSP synthase family. MurA subfamily.</text>
</comment>
<dbReference type="PANTHER" id="PTHR43783:SF1">
    <property type="entry name" value="UDP-N-ACETYLGLUCOSAMINE 1-CARBOXYVINYLTRANSFERASE"/>
    <property type="match status" value="1"/>
</dbReference>
<feature type="binding site" evidence="12">
    <location>
        <begin position="123"/>
        <end position="127"/>
    </location>
    <ligand>
        <name>UDP-N-acetyl-alpha-D-glucosamine</name>
        <dbReference type="ChEBI" id="CHEBI:57705"/>
    </ligand>
</feature>
<dbReference type="GO" id="GO:0071555">
    <property type="term" value="P:cell wall organization"/>
    <property type="evidence" value="ECO:0007669"/>
    <property type="project" value="UniProtKB-KW"/>
</dbReference>
<feature type="binding site" evidence="12">
    <location>
        <begin position="22"/>
        <end position="23"/>
    </location>
    <ligand>
        <name>phosphoenolpyruvate</name>
        <dbReference type="ChEBI" id="CHEBI:58702"/>
    </ligand>
</feature>
<evidence type="ECO:0000256" key="4">
    <source>
        <dbReference type="ARBA" id="ARBA00022618"/>
    </source>
</evidence>
<dbReference type="Gene3D" id="3.65.10.10">
    <property type="entry name" value="Enolpyruvate transferase domain"/>
    <property type="match status" value="2"/>
</dbReference>
<comment type="caution">
    <text evidence="12">Lacks conserved residue(s) required for the propagation of feature annotation.</text>
</comment>
<dbReference type="GO" id="GO:0051301">
    <property type="term" value="P:cell division"/>
    <property type="evidence" value="ECO:0007669"/>
    <property type="project" value="UniProtKB-KW"/>
</dbReference>
<feature type="active site" description="Proton donor" evidence="12">
    <location>
        <position position="116"/>
    </location>
</feature>
<dbReference type="InterPro" id="IPR050068">
    <property type="entry name" value="MurA_subfamily"/>
</dbReference>
<dbReference type="Pfam" id="PF00275">
    <property type="entry name" value="EPSP_synthase"/>
    <property type="match status" value="1"/>
</dbReference>
<evidence type="ECO:0000313" key="14">
    <source>
        <dbReference type="EMBL" id="OIO07980.1"/>
    </source>
</evidence>
<evidence type="ECO:0000256" key="9">
    <source>
        <dbReference type="ARBA" id="ARBA00023316"/>
    </source>
</evidence>
<evidence type="ECO:0000256" key="12">
    <source>
        <dbReference type="HAMAP-Rule" id="MF_00111"/>
    </source>
</evidence>
<comment type="pathway">
    <text evidence="2 12">Cell wall biogenesis; peptidoglycan biosynthesis.</text>
</comment>
<dbReference type="Proteomes" id="UP000182860">
    <property type="component" value="Unassembled WGS sequence"/>
</dbReference>
<feature type="binding site" evidence="12">
    <location>
        <position position="328"/>
    </location>
    <ligand>
        <name>UDP-N-acetyl-alpha-D-glucosamine</name>
        <dbReference type="ChEBI" id="CHEBI:57705"/>
    </ligand>
</feature>
<dbReference type="InterPro" id="IPR036968">
    <property type="entry name" value="Enolpyruvate_Tfrase_sf"/>
</dbReference>
<protein>
    <recommendedName>
        <fullName evidence="12">UDP-N-acetylglucosamine 1-carboxyvinyltransferase</fullName>
        <ecNumber evidence="12">2.5.1.7</ecNumber>
    </recommendedName>
    <alternativeName>
        <fullName evidence="12">Enoylpyruvate transferase</fullName>
    </alternativeName>
    <alternativeName>
        <fullName evidence="12">UDP-N-acetylglucosamine enolpyruvyl transferase</fullName>
        <shortName evidence="12">EPT</shortName>
    </alternativeName>
</protein>
<keyword evidence="7 12" id="KW-0573">Peptidoglycan synthesis</keyword>
<feature type="binding site" evidence="12">
    <location>
        <position position="92"/>
    </location>
    <ligand>
        <name>UDP-N-acetyl-alpha-D-glucosamine</name>
        <dbReference type="ChEBI" id="CHEBI:57705"/>
    </ligand>
</feature>
<keyword evidence="12" id="KW-0670">Pyruvate</keyword>
<reference evidence="14 15" key="1">
    <citation type="journal article" date="2016" name="Environ. Microbiol.">
        <title>Genomic resolution of a cold subsurface aquifer community provides metabolic insights for novel microbes adapted to high CO concentrations.</title>
        <authorList>
            <person name="Probst A.J."/>
            <person name="Castelle C.J."/>
            <person name="Singh A."/>
            <person name="Brown C.T."/>
            <person name="Anantharaman K."/>
            <person name="Sharon I."/>
            <person name="Hug L.A."/>
            <person name="Burstein D."/>
            <person name="Emerson J.B."/>
            <person name="Thomas B.C."/>
            <person name="Banfield J.F."/>
        </authorList>
    </citation>
    <scope>NUCLEOTIDE SEQUENCE [LARGE SCALE GENOMIC DNA]</scope>
    <source>
        <strain evidence="14">CG1_02_41_21</strain>
    </source>
</reference>
<dbReference type="NCBIfam" id="NF006873">
    <property type="entry name" value="PRK09369.1"/>
    <property type="match status" value="1"/>
</dbReference>
<dbReference type="EC" id="2.5.1.7" evidence="12"/>
<accession>A0A1J4T771</accession>
<dbReference type="GO" id="GO:0005737">
    <property type="term" value="C:cytoplasm"/>
    <property type="evidence" value="ECO:0007669"/>
    <property type="project" value="UniProtKB-SubCell"/>
</dbReference>
<feature type="modified residue" description="2-(S-cysteinyl)pyruvic acid O-phosphothioketal" evidence="12">
    <location>
        <position position="116"/>
    </location>
</feature>
<comment type="function">
    <text evidence="12">Cell wall formation. Adds enolpyruvyl to UDP-N-acetylglucosamine.</text>
</comment>
<keyword evidence="6 12" id="KW-0133">Cell shape</keyword>
<dbReference type="EMBL" id="MNUV01000020">
    <property type="protein sequence ID" value="OIO07980.1"/>
    <property type="molecule type" value="Genomic_DNA"/>
</dbReference>
<evidence type="ECO:0000259" key="13">
    <source>
        <dbReference type="Pfam" id="PF00275"/>
    </source>
</evidence>
<evidence type="ECO:0000256" key="2">
    <source>
        <dbReference type="ARBA" id="ARBA00004752"/>
    </source>
</evidence>
<evidence type="ECO:0000256" key="11">
    <source>
        <dbReference type="ARBA" id="ARBA00047527"/>
    </source>
</evidence>
<proteinExistence type="inferred from homology"/>
<evidence type="ECO:0000256" key="6">
    <source>
        <dbReference type="ARBA" id="ARBA00022960"/>
    </source>
</evidence>
<keyword evidence="4 12" id="KW-0132">Cell division</keyword>
<evidence type="ECO:0000256" key="5">
    <source>
        <dbReference type="ARBA" id="ARBA00022679"/>
    </source>
</evidence>
<dbReference type="AlphaFoldDB" id="A0A1J4T771"/>
<evidence type="ECO:0000256" key="8">
    <source>
        <dbReference type="ARBA" id="ARBA00023306"/>
    </source>
</evidence>
<evidence type="ECO:0000256" key="10">
    <source>
        <dbReference type="ARBA" id="ARBA00038367"/>
    </source>
</evidence>
<keyword evidence="8 12" id="KW-0131">Cell cycle</keyword>
<dbReference type="NCBIfam" id="TIGR01072">
    <property type="entry name" value="murA"/>
    <property type="match status" value="1"/>
</dbReference>
<dbReference type="GO" id="GO:0008360">
    <property type="term" value="P:regulation of cell shape"/>
    <property type="evidence" value="ECO:0007669"/>
    <property type="project" value="UniProtKB-KW"/>
</dbReference>
<feature type="binding site" evidence="12">
    <location>
        <position position="306"/>
    </location>
    <ligand>
        <name>UDP-N-acetyl-alpha-D-glucosamine</name>
        <dbReference type="ChEBI" id="CHEBI:57705"/>
    </ligand>
</feature>
<keyword evidence="9 12" id="KW-0961">Cell wall biogenesis/degradation</keyword>
<gene>
    <name evidence="12" type="primary">murA</name>
    <name evidence="14" type="ORF">AUJ35_01170</name>
</gene>
<keyword evidence="3 12" id="KW-0963">Cytoplasm</keyword>
<dbReference type="InterPro" id="IPR005750">
    <property type="entry name" value="UDP_GlcNAc_COvinyl_MurA"/>
</dbReference>
<dbReference type="CDD" id="cd01555">
    <property type="entry name" value="UdpNAET"/>
    <property type="match status" value="1"/>
</dbReference>
<dbReference type="InterPro" id="IPR001986">
    <property type="entry name" value="Enolpyruvate_Tfrase_dom"/>
</dbReference>
<dbReference type="GO" id="GO:0009252">
    <property type="term" value="P:peptidoglycan biosynthetic process"/>
    <property type="evidence" value="ECO:0007669"/>
    <property type="project" value="UniProtKB-UniRule"/>
</dbReference>
<comment type="catalytic activity">
    <reaction evidence="11 12">
        <text>phosphoenolpyruvate + UDP-N-acetyl-alpha-D-glucosamine = UDP-N-acetyl-3-O-(1-carboxyvinyl)-alpha-D-glucosamine + phosphate</text>
        <dbReference type="Rhea" id="RHEA:18681"/>
        <dbReference type="ChEBI" id="CHEBI:43474"/>
        <dbReference type="ChEBI" id="CHEBI:57705"/>
        <dbReference type="ChEBI" id="CHEBI:58702"/>
        <dbReference type="ChEBI" id="CHEBI:68483"/>
        <dbReference type="EC" id="2.5.1.7"/>
    </reaction>
</comment>
<evidence type="ECO:0000313" key="15">
    <source>
        <dbReference type="Proteomes" id="UP000182860"/>
    </source>
</evidence>
<organism evidence="14 15">
    <name type="scientific">Candidatus Falkowbacteria bacterium CG1_02_41_21</name>
    <dbReference type="NCBI Taxonomy" id="1805147"/>
    <lineage>
        <taxon>Bacteria</taxon>
        <taxon>Candidatus Falkowiibacteriota</taxon>
    </lineage>
</organism>
<evidence type="ECO:0000256" key="7">
    <source>
        <dbReference type="ARBA" id="ARBA00022984"/>
    </source>
</evidence>
<dbReference type="InterPro" id="IPR013792">
    <property type="entry name" value="RNA3'P_cycl/enolpyr_Trfase_a/b"/>
</dbReference>
<comment type="subcellular location">
    <subcellularLocation>
        <location evidence="1 12">Cytoplasm</location>
    </subcellularLocation>
</comment>
<name>A0A1J4T771_9BACT</name>
<comment type="caution">
    <text evidence="14">The sequence shown here is derived from an EMBL/GenBank/DDBJ whole genome shotgun (WGS) entry which is preliminary data.</text>
</comment>
<dbReference type="UniPathway" id="UPA00219"/>
<feature type="domain" description="Enolpyruvate transferase" evidence="13">
    <location>
        <begin position="7"/>
        <end position="408"/>
    </location>
</feature>